<accession>A0ABN9RXW0</accession>
<keyword evidence="1" id="KW-0175">Coiled coil</keyword>
<comment type="caution">
    <text evidence="2">The sequence shown here is derived from an EMBL/GenBank/DDBJ whole genome shotgun (WGS) entry which is preliminary data.</text>
</comment>
<reference evidence="2" key="1">
    <citation type="submission" date="2023-10" db="EMBL/GenBank/DDBJ databases">
        <authorList>
            <person name="Chen Y."/>
            <person name="Shah S."/>
            <person name="Dougan E. K."/>
            <person name="Thang M."/>
            <person name="Chan C."/>
        </authorList>
    </citation>
    <scope>NUCLEOTIDE SEQUENCE [LARGE SCALE GENOMIC DNA]</scope>
</reference>
<feature type="coiled-coil region" evidence="1">
    <location>
        <begin position="185"/>
        <end position="219"/>
    </location>
</feature>
<proteinExistence type="predicted"/>
<dbReference type="Proteomes" id="UP001189429">
    <property type="component" value="Unassembled WGS sequence"/>
</dbReference>
<name>A0ABN9RXW0_9DINO</name>
<evidence type="ECO:0000313" key="3">
    <source>
        <dbReference type="Proteomes" id="UP001189429"/>
    </source>
</evidence>
<protein>
    <submittedName>
        <fullName evidence="2">Uncharacterized protein</fullName>
    </submittedName>
</protein>
<keyword evidence="3" id="KW-1185">Reference proteome</keyword>
<dbReference type="EMBL" id="CAUYUJ010008540">
    <property type="protein sequence ID" value="CAK0824229.1"/>
    <property type="molecule type" value="Genomic_DNA"/>
</dbReference>
<evidence type="ECO:0000313" key="2">
    <source>
        <dbReference type="EMBL" id="CAK0824229.1"/>
    </source>
</evidence>
<organism evidence="2 3">
    <name type="scientific">Prorocentrum cordatum</name>
    <dbReference type="NCBI Taxonomy" id="2364126"/>
    <lineage>
        <taxon>Eukaryota</taxon>
        <taxon>Sar</taxon>
        <taxon>Alveolata</taxon>
        <taxon>Dinophyceae</taxon>
        <taxon>Prorocentrales</taxon>
        <taxon>Prorocentraceae</taxon>
        <taxon>Prorocentrum</taxon>
    </lineage>
</organism>
<sequence>MVDIHPLADDVIQALAEVADLNEVKMIFDQLFSRIRVAAKYEGSTPVSLKALLISALVRKQITAQAFINVLVAADLAASNIRSVGASTLSNKTKGTGKLAAALGQNATTTCRFVDKDATRNSIAGRGPDLEFTAAVNAPSGSRTVRGTGVTHFEQAGATVLDSGDFDQKQDRIAGWGKKTMRKNLAKRKMDKKETAQELEEWEEEQKDLATAVQEGREQSRKEKTMIVAVPEDVASDLNSAGFKIFVLKGATSKTLGEAILEYVDKDFAKKHPGLASMFGDGSMNTAAYDFLKAEGLLVTGDAPPEAEQEGEPASPAIVEIVNFATKYLPPELAAPLSQFTVSDNKEAVDIVSAWIQDYSVDLTIEGSSQAQKQLANVVATLSSSHEAIRADTARIAATALKDAVKEITTLPYLKGTSFSDNIWRADYIFAAFSAAAVYVGEEMKSAANTKKVIVVHTATPKAHLTYALALGGRMSAASFGQRKDSMKPSLLFFISAAARISNDHRDLMKTLQITAGGEVDDTVGVVAVIATTRNVTLAPVRLGSERAAEAKSSMGIGSEVAADLSNSWAGRASVPELPGI</sequence>
<gene>
    <name evidence="2" type="ORF">PCOR1329_LOCUS24692</name>
</gene>
<evidence type="ECO:0000256" key="1">
    <source>
        <dbReference type="SAM" id="Coils"/>
    </source>
</evidence>